<evidence type="ECO:0000313" key="3">
    <source>
        <dbReference type="Proteomes" id="UP001075001"/>
    </source>
</evidence>
<keyword evidence="3" id="KW-1185">Reference proteome</keyword>
<comment type="caution">
    <text evidence="2">The sequence shown here is derived from an EMBL/GenBank/DDBJ whole genome shotgun (WGS) entry which is preliminary data.</text>
</comment>
<dbReference type="RefSeq" id="WP_267985903.1">
    <property type="nucleotide sequence ID" value="NZ_JAPQEX020000001.1"/>
</dbReference>
<dbReference type="Proteomes" id="UP001075001">
    <property type="component" value="Unassembled WGS sequence"/>
</dbReference>
<dbReference type="EMBL" id="JAPQEX020000001">
    <property type="protein sequence ID" value="MDG1645664.1"/>
    <property type="molecule type" value="Genomic_DNA"/>
</dbReference>
<evidence type="ECO:0000313" key="2">
    <source>
        <dbReference type="EMBL" id="MDG1645664.1"/>
    </source>
</evidence>
<organism evidence="2 3">
    <name type="scientific">Klebsiella huaxiensis</name>
    <dbReference type="NCBI Taxonomy" id="2153354"/>
    <lineage>
        <taxon>Bacteria</taxon>
        <taxon>Pseudomonadati</taxon>
        <taxon>Pseudomonadota</taxon>
        <taxon>Gammaproteobacteria</taxon>
        <taxon>Enterobacterales</taxon>
        <taxon>Enterobacteriaceae</taxon>
        <taxon>Klebsiella/Raoultella group</taxon>
        <taxon>Klebsiella</taxon>
    </lineage>
</organism>
<evidence type="ECO:0000256" key="1">
    <source>
        <dbReference type="SAM" id="MobiDB-lite"/>
    </source>
</evidence>
<gene>
    <name evidence="2" type="ORF">OXR69_027930</name>
</gene>
<sequence length="209" mass="22732">MREFNMNGPISLTAPRLVNGSGEIVCHEEKPAVLLGSSLKNRNRASGGKNKRTGQQVEVKASRTVNEKDSCLSPDSSAEVMLKLLHALTDIKTITRKKSPTITDNPRHFLDLIGDIAGEAIKQSVALLEDDIKKSQSSGHTQMKKALQNPPQLNFSLPVSESFTGQILANIENGKATGSFPLRPNEFVGSVDSFTECCRLAGFQITMPR</sequence>
<proteinExistence type="predicted"/>
<reference evidence="2" key="1">
    <citation type="submission" date="2023-03" db="EMBL/GenBank/DDBJ databases">
        <title>identification of new KPC variant in Klebsiella huaxiensis from the Hospital Sewage Samples in China.</title>
        <authorList>
            <person name="Wu Y."/>
        </authorList>
    </citation>
    <scope>NUCLEOTIDE SEQUENCE</scope>
    <source>
        <strain evidence="2">ZR-9</strain>
    </source>
</reference>
<name>A0ABT6EM43_9ENTR</name>
<feature type="region of interest" description="Disordered" evidence="1">
    <location>
        <begin position="39"/>
        <end position="58"/>
    </location>
</feature>
<accession>A0ABT6EM43</accession>
<protein>
    <submittedName>
        <fullName evidence="2">Uncharacterized protein</fullName>
    </submittedName>
</protein>